<evidence type="ECO:0000256" key="2">
    <source>
        <dbReference type="ARBA" id="ARBA00022801"/>
    </source>
</evidence>
<dbReference type="EMBL" id="JAFIQS010000009">
    <property type="protein sequence ID" value="KAG5165419.1"/>
    <property type="molecule type" value="Genomic_DNA"/>
</dbReference>
<dbReference type="SUPFAM" id="SSF53474">
    <property type="entry name" value="alpha/beta-Hydrolases"/>
    <property type="match status" value="1"/>
</dbReference>
<dbReference type="PIRSF" id="PIRSF005539">
    <property type="entry name" value="Pept_S33_TRI_F1"/>
    <property type="match status" value="1"/>
</dbReference>
<organism evidence="4">
    <name type="scientific">Psilocybe cubensis</name>
    <name type="common">Psychedelic mushroom</name>
    <name type="synonym">Stropharia cubensis</name>
    <dbReference type="NCBI Taxonomy" id="181762"/>
    <lineage>
        <taxon>Eukaryota</taxon>
        <taxon>Fungi</taxon>
        <taxon>Dikarya</taxon>
        <taxon>Basidiomycota</taxon>
        <taxon>Agaricomycotina</taxon>
        <taxon>Agaricomycetes</taxon>
        <taxon>Agaricomycetidae</taxon>
        <taxon>Agaricales</taxon>
        <taxon>Agaricineae</taxon>
        <taxon>Strophariaceae</taxon>
        <taxon>Psilocybe</taxon>
    </lineage>
</organism>
<evidence type="ECO:0000259" key="3">
    <source>
        <dbReference type="Pfam" id="PF00561"/>
    </source>
</evidence>
<feature type="domain" description="AB hydrolase-1" evidence="3">
    <location>
        <begin position="83"/>
        <end position="186"/>
    </location>
</feature>
<proteinExistence type="inferred from homology"/>
<gene>
    <name evidence="4" type="ORF">JR316_008998</name>
</gene>
<reference evidence="4" key="1">
    <citation type="submission" date="2021-02" db="EMBL/GenBank/DDBJ databases">
        <title>Psilocybe cubensis genome.</title>
        <authorList>
            <person name="Mckernan K.J."/>
            <person name="Crawford S."/>
            <person name="Trippe A."/>
            <person name="Kane L.T."/>
            <person name="Mclaughlin S."/>
        </authorList>
    </citation>
    <scope>NUCLEOTIDE SEQUENCE [LARGE SCALE GENOMIC DNA]</scope>
    <source>
        <strain evidence="4">MGC-MH-2018</strain>
    </source>
</reference>
<comment type="caution">
    <text evidence="4">The sequence shown here is derived from an EMBL/GenBank/DDBJ whole genome shotgun (WGS) entry which is preliminary data.</text>
</comment>
<keyword evidence="2" id="KW-0378">Hydrolase</keyword>
<dbReference type="GO" id="GO:0006508">
    <property type="term" value="P:proteolysis"/>
    <property type="evidence" value="ECO:0007669"/>
    <property type="project" value="InterPro"/>
</dbReference>
<protein>
    <recommendedName>
        <fullName evidence="3">AB hydrolase-1 domain-containing protein</fullName>
    </recommendedName>
</protein>
<sequence length="339" mass="38391">MPASQKMRPNLRSFTLKIDLEKLFIKIFVHTLDPAPRYDKFYIFNLLAMDSNVNCGTVDFKVGDETFHTWYKVLGSLKSEKTPIVALHGGPGMTHHYMLFPVVFYDQIGNGASSHILDKPDTFWTVDLFMDELDNLLKYLGIYDNFLLLGHSWGGMLAGNYAASRAPSGLKKLIIANSPASIPSFIAGTNALLDLFPADYVERVRSLEAEGKTDSPVYQTDVMEFYKKHVCTTDPWPQGLVDSFNAVSKNPMVYHSMFGVSEFNITGTLKDWSIVEILHQIPYTTLLISAPLDEVQEIAFLPFFVNIPKVKWVEIPTSTHLAMYEDPERYFDAIVKFFS</sequence>
<dbReference type="InterPro" id="IPR029058">
    <property type="entry name" value="AB_hydrolase_fold"/>
</dbReference>
<dbReference type="NCBIfam" id="TIGR01250">
    <property type="entry name" value="pro_imino_pep_2"/>
    <property type="match status" value="1"/>
</dbReference>
<dbReference type="InterPro" id="IPR002410">
    <property type="entry name" value="Peptidase_S33"/>
</dbReference>
<accession>A0A8H7XTU1</accession>
<evidence type="ECO:0000256" key="1">
    <source>
        <dbReference type="ARBA" id="ARBA00010088"/>
    </source>
</evidence>
<dbReference type="InterPro" id="IPR050228">
    <property type="entry name" value="Carboxylesterase_BioH"/>
</dbReference>
<dbReference type="AlphaFoldDB" id="A0A8H7XTU1"/>
<name>A0A8H7XTU1_PSICU</name>
<dbReference type="OrthoDB" id="190201at2759"/>
<dbReference type="Gene3D" id="3.40.50.1820">
    <property type="entry name" value="alpha/beta hydrolase"/>
    <property type="match status" value="1"/>
</dbReference>
<dbReference type="PANTHER" id="PTHR43194:SF2">
    <property type="entry name" value="PEROXISOMAL MEMBRANE PROTEIN LPX1"/>
    <property type="match status" value="1"/>
</dbReference>
<dbReference type="InterPro" id="IPR000073">
    <property type="entry name" value="AB_hydrolase_1"/>
</dbReference>
<comment type="similarity">
    <text evidence="1">Belongs to the peptidase S33 family.</text>
</comment>
<dbReference type="InterPro" id="IPR005945">
    <property type="entry name" value="Pro_imino_pep"/>
</dbReference>
<dbReference type="GO" id="GO:0008233">
    <property type="term" value="F:peptidase activity"/>
    <property type="evidence" value="ECO:0007669"/>
    <property type="project" value="InterPro"/>
</dbReference>
<evidence type="ECO:0000313" key="4">
    <source>
        <dbReference type="EMBL" id="KAG5165419.1"/>
    </source>
</evidence>
<dbReference type="PRINTS" id="PR00793">
    <property type="entry name" value="PROAMNOPTASE"/>
</dbReference>
<dbReference type="PANTHER" id="PTHR43194">
    <property type="entry name" value="HYDROLASE ALPHA/BETA FOLD FAMILY"/>
    <property type="match status" value="1"/>
</dbReference>
<dbReference type="Pfam" id="PF00561">
    <property type="entry name" value="Abhydrolase_1"/>
    <property type="match status" value="1"/>
</dbReference>